<dbReference type="PRINTS" id="PR00702">
    <property type="entry name" value="ACRIFLAVINRP"/>
</dbReference>
<dbReference type="GO" id="GO:0005886">
    <property type="term" value="C:plasma membrane"/>
    <property type="evidence" value="ECO:0007669"/>
    <property type="project" value="UniProtKB-SubCell"/>
</dbReference>
<reference evidence="11" key="1">
    <citation type="submission" date="2017-03" db="EMBL/GenBank/DDBJ databases">
        <authorList>
            <person name="Rodrigo-Torres L."/>
            <person name="Arahal R.D."/>
            <person name="Lucena T."/>
        </authorList>
    </citation>
    <scope>NUCLEOTIDE SEQUENCE [LARGE SCALE GENOMIC DNA]</scope>
    <source>
        <strain evidence="11">CECT 8411</strain>
    </source>
</reference>
<comment type="subcellular location">
    <subcellularLocation>
        <location evidence="1 9">Cell inner membrane</location>
        <topology evidence="1 9">Multi-pass membrane protein</topology>
    </subcellularLocation>
</comment>
<feature type="transmembrane region" description="Helical" evidence="9">
    <location>
        <begin position="369"/>
        <end position="389"/>
    </location>
</feature>
<feature type="transmembrane region" description="Helical" evidence="9">
    <location>
        <begin position="343"/>
        <end position="362"/>
    </location>
</feature>
<feature type="transmembrane region" description="Helical" evidence="9">
    <location>
        <begin position="922"/>
        <end position="947"/>
    </location>
</feature>
<evidence type="ECO:0000256" key="6">
    <source>
        <dbReference type="ARBA" id="ARBA00022692"/>
    </source>
</evidence>
<dbReference type="NCBIfam" id="TIGR00915">
    <property type="entry name" value="2A0602"/>
    <property type="match status" value="1"/>
</dbReference>
<feature type="transmembrane region" description="Helical" evidence="9">
    <location>
        <begin position="445"/>
        <end position="471"/>
    </location>
</feature>
<keyword evidence="4" id="KW-1003">Cell membrane</keyword>
<comment type="similarity">
    <text evidence="2 9">Belongs to the resistance-nodulation-cell division (RND) (TC 2.A.6) family.</text>
</comment>
<dbReference type="GO" id="GO:0042910">
    <property type="term" value="F:xenobiotic transmembrane transporter activity"/>
    <property type="evidence" value="ECO:0007669"/>
    <property type="project" value="TreeGrafter"/>
</dbReference>
<dbReference type="AlphaFoldDB" id="A0A1X6ZKT4"/>
<evidence type="ECO:0000256" key="3">
    <source>
        <dbReference type="ARBA" id="ARBA00022448"/>
    </source>
</evidence>
<feature type="transmembrane region" description="Helical" evidence="9">
    <location>
        <begin position="12"/>
        <end position="31"/>
    </location>
</feature>
<evidence type="ECO:0000256" key="4">
    <source>
        <dbReference type="ARBA" id="ARBA00022475"/>
    </source>
</evidence>
<dbReference type="PANTHER" id="PTHR32063:SF76">
    <property type="entry name" value="EFFLUX PUMP MEMBRANE TRANSPORTER"/>
    <property type="match status" value="1"/>
</dbReference>
<dbReference type="FunFam" id="3.30.70.1430:FF:000001">
    <property type="entry name" value="Efflux pump membrane transporter"/>
    <property type="match status" value="1"/>
</dbReference>
<keyword evidence="11" id="KW-1185">Reference proteome</keyword>
<keyword evidence="3 9" id="KW-0813">Transport</keyword>
<evidence type="ECO:0000256" key="8">
    <source>
        <dbReference type="ARBA" id="ARBA00023136"/>
    </source>
</evidence>
<sequence length="1042" mass="112372">MISHYFINRPHFAAVVAILMVLFGAVCVRLIPISEYPDIAPPQIYVQANYPGADAQVIQESVATPIEERVNGIEGMLYMQSKSSNDGSYDLNISFELGTDPNVAAVEVQNRIALASAELPSDVQQQGIEVTKQSGNMILVINLTSPDESRDELYLSNYAAEFLHDPLQRLPGVGGVSQFGQLEYSMRVWINPVRMAALNITAAEMADAIEKQNVVAAAGQVGAPPFGEARTDFQFKLRAEGLLREAEEFGRIIVSTGEDGSVTRLEDVARIELGSATYAGSSQLNGQDTATIAVHQESTANALEISDSIHVLMEELSKKFPDGVSYEITYDVTDAVRVSIEDILKTLALTAGLVIAVTFFFLASFRATIVPAIAIPVSLFGAIALIYVIGFSANMITLFALVLAITLVVDDAIIIIENAERILNEDGLDPREATLKAMSQVNRPIIATTFVLAAVFVPVCFFPGVTGTIYYQFAATIIFAFVLSAVNALTLAPVLCAMVLKSGAKPIGLLRFVPSVISWIRTQYVRLVALMLRYLAISLFVFAAAVGGTIYLFKTVPTGLIPQEDNGVLLAAMELPDGASLQRTQAFMAKAGAVIERAPGVDTVTTVSGASMLAGGRSNAGMAIVTLKPWDQRKNPNLHWNAIMQDLDKQLATLPEAESYVFPFPTIHGLGSTGGISVELLDLEKGDGEKLESVMNAFVTALNAAPEFVRAHGSFSGQTPQYRLLLDRDRAEALGVNVSDIFTALQANLSTYFVDNFILSERVYWVVISADAQYRQTLDDVGNIYVKNSAGDSLQLRNFVSSEPVLAPDAIPRYNLFTAASVSAQLAEDISSGAGIAAMQKIADKTLPDGFRIEWSGVTQQEVKSQNLVPYIMLSALVLAYLFLVVLYESWVLPLSIITSTVFALLGALIPLALFPFLTSNIFAQVGMVLLIGLAAKKAIMVVEFANQQRLSGASIRDAALIAAEIRFRPVTMTGLCFIVGVLPLVLSSGAGAAARVSIGYPVLFGMILDSTLGLLMIPVLYAAFQALREYLVRLRPRAKHT</sequence>
<dbReference type="SUPFAM" id="SSF82693">
    <property type="entry name" value="Multidrug efflux transporter AcrB pore domain, PN1, PN2, PC1 and PC2 subdomains"/>
    <property type="match status" value="4"/>
</dbReference>
<dbReference type="OrthoDB" id="9807350at2"/>
<name>A0A1X6ZKT4_9RHOB</name>
<dbReference type="Gene3D" id="3.30.2090.10">
    <property type="entry name" value="Multidrug efflux transporter AcrB TolC docking domain, DN and DC subdomains"/>
    <property type="match status" value="2"/>
</dbReference>
<dbReference type="SUPFAM" id="SSF82866">
    <property type="entry name" value="Multidrug efflux transporter AcrB transmembrane domain"/>
    <property type="match status" value="2"/>
</dbReference>
<organism evidence="10 11">
    <name type="scientific">Ruegeria meonggei</name>
    <dbReference type="NCBI Taxonomy" id="1446476"/>
    <lineage>
        <taxon>Bacteria</taxon>
        <taxon>Pseudomonadati</taxon>
        <taxon>Pseudomonadota</taxon>
        <taxon>Alphaproteobacteria</taxon>
        <taxon>Rhodobacterales</taxon>
        <taxon>Roseobacteraceae</taxon>
        <taxon>Ruegeria</taxon>
    </lineage>
</organism>
<dbReference type="InterPro" id="IPR027463">
    <property type="entry name" value="AcrB_DN_DC_subdom"/>
</dbReference>
<dbReference type="GO" id="GO:0009636">
    <property type="term" value="P:response to toxic substance"/>
    <property type="evidence" value="ECO:0007669"/>
    <property type="project" value="UniProtKB-ARBA"/>
</dbReference>
<keyword evidence="8 9" id="KW-0472">Membrane</keyword>
<protein>
    <recommendedName>
        <fullName evidence="9">Efflux pump membrane transporter</fullName>
    </recommendedName>
</protein>
<dbReference type="GO" id="GO:0015562">
    <property type="term" value="F:efflux transmembrane transporter activity"/>
    <property type="evidence" value="ECO:0007669"/>
    <property type="project" value="InterPro"/>
</dbReference>
<feature type="transmembrane region" description="Helical" evidence="9">
    <location>
        <begin position="531"/>
        <end position="553"/>
    </location>
</feature>
<evidence type="ECO:0000256" key="9">
    <source>
        <dbReference type="RuleBase" id="RU364070"/>
    </source>
</evidence>
<dbReference type="Gene3D" id="3.30.70.1440">
    <property type="entry name" value="Multidrug efflux transporter AcrB pore domain"/>
    <property type="match status" value="1"/>
</dbReference>
<feature type="transmembrane region" description="Helical" evidence="9">
    <location>
        <begin position="895"/>
        <end position="916"/>
    </location>
</feature>
<dbReference type="InterPro" id="IPR004764">
    <property type="entry name" value="MdtF-like"/>
</dbReference>
<feature type="transmembrane region" description="Helical" evidence="9">
    <location>
        <begin position="868"/>
        <end position="888"/>
    </location>
</feature>
<dbReference type="Pfam" id="PF00873">
    <property type="entry name" value="ACR_tran"/>
    <property type="match status" value="1"/>
</dbReference>
<evidence type="ECO:0000256" key="5">
    <source>
        <dbReference type="ARBA" id="ARBA00022519"/>
    </source>
</evidence>
<dbReference type="Gene3D" id="3.30.70.1320">
    <property type="entry name" value="Multidrug efflux transporter AcrB pore domain like"/>
    <property type="match status" value="1"/>
</dbReference>
<feature type="transmembrane region" description="Helical" evidence="9">
    <location>
        <begin position="395"/>
        <end position="416"/>
    </location>
</feature>
<evidence type="ECO:0000313" key="10">
    <source>
        <dbReference type="EMBL" id="SLN54774.1"/>
    </source>
</evidence>
<dbReference type="Gene3D" id="1.20.1640.10">
    <property type="entry name" value="Multidrug efflux transporter AcrB transmembrane domain"/>
    <property type="match status" value="2"/>
</dbReference>
<dbReference type="Gene3D" id="3.30.70.1430">
    <property type="entry name" value="Multidrug efflux transporter AcrB pore domain"/>
    <property type="match status" value="2"/>
</dbReference>
<keyword evidence="5 9" id="KW-0997">Cell inner membrane</keyword>
<evidence type="ECO:0000256" key="7">
    <source>
        <dbReference type="ARBA" id="ARBA00022989"/>
    </source>
</evidence>
<feature type="transmembrane region" description="Helical" evidence="9">
    <location>
        <begin position="999"/>
        <end position="1025"/>
    </location>
</feature>
<evidence type="ECO:0000313" key="11">
    <source>
        <dbReference type="Proteomes" id="UP000193778"/>
    </source>
</evidence>
<dbReference type="InterPro" id="IPR001036">
    <property type="entry name" value="Acrflvin-R"/>
</dbReference>
<dbReference type="EMBL" id="FWFP01000007">
    <property type="protein sequence ID" value="SLN54774.1"/>
    <property type="molecule type" value="Genomic_DNA"/>
</dbReference>
<dbReference type="PANTHER" id="PTHR32063">
    <property type="match status" value="1"/>
</dbReference>
<feature type="transmembrane region" description="Helical" evidence="9">
    <location>
        <begin position="968"/>
        <end position="987"/>
    </location>
</feature>
<gene>
    <name evidence="10" type="primary">bepG_2</name>
    <name evidence="10" type="ORF">RUM8411_02653</name>
</gene>
<evidence type="ECO:0000256" key="2">
    <source>
        <dbReference type="ARBA" id="ARBA00010942"/>
    </source>
</evidence>
<keyword evidence="6 9" id="KW-0812">Transmembrane</keyword>
<accession>A0A1X6ZKT4</accession>
<keyword evidence="7 9" id="KW-1133">Transmembrane helix</keyword>
<evidence type="ECO:0000256" key="1">
    <source>
        <dbReference type="ARBA" id="ARBA00004429"/>
    </source>
</evidence>
<dbReference type="SUPFAM" id="SSF82714">
    <property type="entry name" value="Multidrug efflux transporter AcrB TolC docking domain, DN and DC subdomains"/>
    <property type="match status" value="2"/>
</dbReference>
<proteinExistence type="inferred from homology"/>
<dbReference type="RefSeq" id="WP_085823166.1">
    <property type="nucleotide sequence ID" value="NZ_FWFP01000007.1"/>
</dbReference>
<feature type="transmembrane region" description="Helical" evidence="9">
    <location>
        <begin position="477"/>
        <end position="500"/>
    </location>
</feature>
<dbReference type="Proteomes" id="UP000193778">
    <property type="component" value="Unassembled WGS sequence"/>
</dbReference>